<dbReference type="EMBL" id="OK319016">
    <property type="protein sequence ID" value="UCR90869.1"/>
    <property type="molecule type" value="Genomic_DNA"/>
</dbReference>
<sequence>MEMPMDYPRLGGSYEDALGVIVSDNDGDHIYDFGDRYDEADDEPRGLSDWIGDAGYHPDRTPVDVLMSDVNLGLSVGFAMMDDDA</sequence>
<accession>A0AAN0KEB0</accession>
<protein>
    <submittedName>
        <fullName evidence="1">Uncharacterized protein</fullName>
    </submittedName>
</protein>
<keyword evidence="2" id="KW-1185">Reference proteome</keyword>
<name>A0AAN0KEB0_9CAUD</name>
<proteinExistence type="predicted"/>
<dbReference type="Proteomes" id="UP000827707">
    <property type="component" value="Segment"/>
</dbReference>
<organism evidence="1 2">
    <name type="scientific">Brevundimonas phage AA</name>
    <dbReference type="NCBI Taxonomy" id="2880937"/>
    <lineage>
        <taxon>Viruses</taxon>
        <taxon>Duplodnaviria</taxon>
        <taxon>Heunggongvirae</taxon>
        <taxon>Uroviricota</taxon>
        <taxon>Caudoviricetes</taxon>
        <taxon>Autographivirales</taxon>
        <taxon>Autonotataviridae</taxon>
        <taxon>Conareevirus</taxon>
        <taxon>Conareevirus doublea</taxon>
    </lineage>
</organism>
<evidence type="ECO:0000313" key="1">
    <source>
        <dbReference type="EMBL" id="UCR90869.1"/>
    </source>
</evidence>
<reference evidence="2" key="1">
    <citation type="journal article" date="2024" name="Viruses">
        <title>New Genera and Species of Caulobacter and Brevundimonas Bacteriophages Provide Insights into Phage Genome Evolution.</title>
        <authorList>
            <person name="Ely B."/>
            <person name="Hils M."/>
            <person name="Clarke A."/>
            <person name="Albert M."/>
            <person name="Holness N."/>
            <person name="Lenski J."/>
            <person name="Mohammadi T."/>
        </authorList>
    </citation>
    <scope>NUCLEOTIDE SEQUENCE [LARGE SCALE GENOMIC DNA]</scope>
</reference>
<evidence type="ECO:0000313" key="2">
    <source>
        <dbReference type="Proteomes" id="UP000827707"/>
    </source>
</evidence>